<dbReference type="Proteomes" id="UP000076586">
    <property type="component" value="Unassembled WGS sequence"/>
</dbReference>
<protein>
    <recommendedName>
        <fullName evidence="3">Acetyl xylan esterase</fullName>
    </recommendedName>
</protein>
<dbReference type="STRING" id="681398.PJIAN_1575"/>
<evidence type="ECO:0000313" key="1">
    <source>
        <dbReference type="EMBL" id="GAT61985.1"/>
    </source>
</evidence>
<dbReference type="Gene3D" id="3.40.50.1820">
    <property type="entry name" value="alpha/beta hydrolase"/>
    <property type="match status" value="1"/>
</dbReference>
<evidence type="ECO:0000313" key="2">
    <source>
        <dbReference type="Proteomes" id="UP000076586"/>
    </source>
</evidence>
<reference evidence="2" key="2">
    <citation type="journal article" date="2017" name="Genome Announc.">
        <title>Draft genome sequence of Paludibacter jiangxiensis NM7(T), a propionate-producing fermentative bacterium.</title>
        <authorList>
            <person name="Qiu Y.-L."/>
            <person name="Tourlousse D.M."/>
            <person name="Matsuura N."/>
            <person name="Ohashi A."/>
            <person name="Sekiguchi Y."/>
        </authorList>
    </citation>
    <scope>NUCLEOTIDE SEQUENCE [LARGE SCALE GENOMIC DNA]</scope>
    <source>
        <strain evidence="2">NM7</strain>
    </source>
</reference>
<dbReference type="EMBL" id="BDCR01000001">
    <property type="protein sequence ID" value="GAT61985.1"/>
    <property type="molecule type" value="Genomic_DNA"/>
</dbReference>
<accession>A0A161LD46</accession>
<name>A0A161LD46_9BACT</name>
<evidence type="ECO:0008006" key="3">
    <source>
        <dbReference type="Google" id="ProtNLM"/>
    </source>
</evidence>
<sequence>MYETLGAKDAVLQFTAESGHGMPKEKREALATWFRQWLCNDPTPVHETTLPRVPEEDQQCTATGQVNTAFSDAESIPAYNEKIAAQMEKDRAAFLKQNDQAIRAKILSLLGMEMPKEKISVVPTGNIQLRTYSLLKYQILRKGEMPVPCVAVIPEKVAPQGKVLLFLNEAGKDAVLNDENTLSNYVNHGDILVVADLRGYGEMEDPASLNDTKYWNREYRNAMTSLHVGRPIVGQRVTDILSLVDFISSDPKFAGHSIQLQATGTYGPVAVHAAFLDLRITKTEISRSIKSYREFIRNPMQRDMFTNIIPGVLKYYDLKNLIEKAGKGRIQFID</sequence>
<gene>
    <name evidence="1" type="ORF">PJIAN_1575</name>
</gene>
<keyword evidence="2" id="KW-1185">Reference proteome</keyword>
<reference evidence="2" key="1">
    <citation type="submission" date="2016-04" db="EMBL/GenBank/DDBJ databases">
        <title>Draft genome sequence of Paludibacter jiangxiensis strain NM7.</title>
        <authorList>
            <person name="Qiu Y."/>
            <person name="Matsuura N."/>
            <person name="Ohashi A."/>
            <person name="Tourlousse M.D."/>
            <person name="Sekiguchi Y."/>
        </authorList>
    </citation>
    <scope>NUCLEOTIDE SEQUENCE [LARGE SCALE GENOMIC DNA]</scope>
    <source>
        <strain evidence="2">NM7</strain>
    </source>
</reference>
<proteinExistence type="predicted"/>
<dbReference type="AlphaFoldDB" id="A0A161LD46"/>
<dbReference type="InterPro" id="IPR029058">
    <property type="entry name" value="AB_hydrolase_fold"/>
</dbReference>
<organism evidence="1 2">
    <name type="scientific">Paludibacter jiangxiensis</name>
    <dbReference type="NCBI Taxonomy" id="681398"/>
    <lineage>
        <taxon>Bacteria</taxon>
        <taxon>Pseudomonadati</taxon>
        <taxon>Bacteroidota</taxon>
        <taxon>Bacteroidia</taxon>
        <taxon>Bacteroidales</taxon>
        <taxon>Paludibacteraceae</taxon>
        <taxon>Paludibacter</taxon>
    </lineage>
</organism>
<comment type="caution">
    <text evidence="1">The sequence shown here is derived from an EMBL/GenBank/DDBJ whole genome shotgun (WGS) entry which is preliminary data.</text>
</comment>